<dbReference type="Pfam" id="PF00144">
    <property type="entry name" value="Beta-lactamase"/>
    <property type="match status" value="1"/>
</dbReference>
<keyword evidence="3" id="KW-1185">Reference proteome</keyword>
<dbReference type="InterPro" id="IPR012338">
    <property type="entry name" value="Beta-lactam/transpept-like"/>
</dbReference>
<dbReference type="InterPro" id="IPR001466">
    <property type="entry name" value="Beta-lactam-related"/>
</dbReference>
<name>A0ABU1IVE3_9BACL</name>
<sequence>MKHAIHHLFKWDQDQLSELLAKEKIHSCLISIDKNIVYSFFKNKKMEKKQHKVNSCTKSITSCLIGIAYEKGHISELTMPIVEYFPSLSKDPDGRKQLITIDHLLTMTAGFDWPELGEWNGWPHMIHSPHWVNYVLERPLAMEPGLAINYNSGCSQLLLAILQKTTGQSARDYAIQHLFSPLRFDDFTWHEDPQGVNIGGFGLHMTVQDLHKFGSLYLHKGKWAGKQLVSEEWIARTTIPEHLTYDSFGHYGRHWWVSEAPSIGTYYFAMGMGGQYCCIIPALDMNITITNDTYGDTMKPLEMIRSLLSV</sequence>
<comment type="caution">
    <text evidence="2">The sequence shown here is derived from an EMBL/GenBank/DDBJ whole genome shotgun (WGS) entry which is preliminary data.</text>
</comment>
<dbReference type="PANTHER" id="PTHR43283:SF7">
    <property type="entry name" value="BETA-LACTAMASE-RELATED DOMAIN-CONTAINING PROTEIN"/>
    <property type="match status" value="1"/>
</dbReference>
<organism evidence="2 3">
    <name type="scientific">Paenibacillus hunanensis</name>
    <dbReference type="NCBI Taxonomy" id="539262"/>
    <lineage>
        <taxon>Bacteria</taxon>
        <taxon>Bacillati</taxon>
        <taxon>Bacillota</taxon>
        <taxon>Bacilli</taxon>
        <taxon>Bacillales</taxon>
        <taxon>Paenibacillaceae</taxon>
        <taxon>Paenibacillus</taxon>
    </lineage>
</organism>
<dbReference type="Proteomes" id="UP001185028">
    <property type="component" value="Unassembled WGS sequence"/>
</dbReference>
<evidence type="ECO:0000259" key="1">
    <source>
        <dbReference type="Pfam" id="PF00144"/>
    </source>
</evidence>
<dbReference type="InterPro" id="IPR050789">
    <property type="entry name" value="Diverse_Enzym_Activities"/>
</dbReference>
<accession>A0ABU1IVE3</accession>
<feature type="domain" description="Beta-lactamase-related" evidence="1">
    <location>
        <begin position="50"/>
        <end position="294"/>
    </location>
</feature>
<gene>
    <name evidence="2" type="ORF">JOC58_000067</name>
</gene>
<dbReference type="RefSeq" id="WP_229685659.1">
    <property type="nucleotide sequence ID" value="NZ_BMMB01000003.1"/>
</dbReference>
<dbReference type="SUPFAM" id="SSF56601">
    <property type="entry name" value="beta-lactamase/transpeptidase-like"/>
    <property type="match status" value="1"/>
</dbReference>
<evidence type="ECO:0000313" key="3">
    <source>
        <dbReference type="Proteomes" id="UP001185028"/>
    </source>
</evidence>
<protein>
    <submittedName>
        <fullName evidence="2">CubicO group peptidase (Beta-lactamase class C family)</fullName>
    </submittedName>
</protein>
<dbReference type="Gene3D" id="3.40.710.10">
    <property type="entry name" value="DD-peptidase/beta-lactamase superfamily"/>
    <property type="match status" value="1"/>
</dbReference>
<dbReference type="PANTHER" id="PTHR43283">
    <property type="entry name" value="BETA-LACTAMASE-RELATED"/>
    <property type="match status" value="1"/>
</dbReference>
<evidence type="ECO:0000313" key="2">
    <source>
        <dbReference type="EMBL" id="MDR6242183.1"/>
    </source>
</evidence>
<proteinExistence type="predicted"/>
<reference evidence="2 3" key="1">
    <citation type="submission" date="2023-07" db="EMBL/GenBank/DDBJ databases">
        <title>Genomic Encyclopedia of Type Strains, Phase IV (KMG-IV): sequencing the most valuable type-strain genomes for metagenomic binning, comparative biology and taxonomic classification.</title>
        <authorList>
            <person name="Goeker M."/>
        </authorList>
    </citation>
    <scope>NUCLEOTIDE SEQUENCE [LARGE SCALE GENOMIC DNA]</scope>
    <source>
        <strain evidence="2 3">DSM 22170</strain>
    </source>
</reference>
<dbReference type="EMBL" id="JAVDQH010000001">
    <property type="protein sequence ID" value="MDR6242183.1"/>
    <property type="molecule type" value="Genomic_DNA"/>
</dbReference>